<sequence>MPQTIDQAQVTEWIDDELVESVEPVPDEAAHFNLTVEMSGMLVHVIQRRPGGPLLLGQEIEYGEGIRSRIQNMTAADRNELVARVRETLTTIPVVYGFVDERGTNVAFEDLQRIFLEYRIYPDAVSQHELMTGLVAVWKGMRYLDDLVTLIDSIEG</sequence>
<gene>
    <name evidence="1" type="ORF">ACFOZ7_09465</name>
</gene>
<reference evidence="1 2" key="1">
    <citation type="journal article" date="2014" name="Int. J. Syst. Evol. Microbiol.">
        <title>Complete genome sequence of Corynebacterium casei LMG S-19264T (=DSM 44701T), isolated from a smear-ripened cheese.</title>
        <authorList>
            <consortium name="US DOE Joint Genome Institute (JGI-PGF)"/>
            <person name="Walter F."/>
            <person name="Albersmeier A."/>
            <person name="Kalinowski J."/>
            <person name="Ruckert C."/>
        </authorList>
    </citation>
    <scope>NUCLEOTIDE SEQUENCE [LARGE SCALE GENOMIC DNA]</scope>
    <source>
        <strain evidence="1 2">IBRC-M 10912</strain>
    </source>
</reference>
<proteinExistence type="predicted"/>
<dbReference type="Pfam" id="PF10061">
    <property type="entry name" value="DUF2299"/>
    <property type="match status" value="1"/>
</dbReference>
<name>A0ABD5NZ04_9EURY</name>
<dbReference type="Proteomes" id="UP001595821">
    <property type="component" value="Unassembled WGS sequence"/>
</dbReference>
<dbReference type="RefSeq" id="WP_246974672.1">
    <property type="nucleotide sequence ID" value="NZ_CP095397.1"/>
</dbReference>
<dbReference type="GeneID" id="71853867"/>
<dbReference type="EMBL" id="JBHSDJ010000029">
    <property type="protein sequence ID" value="MFC4247222.1"/>
    <property type="molecule type" value="Genomic_DNA"/>
</dbReference>
<dbReference type="AlphaFoldDB" id="A0ABD5NZ04"/>
<comment type="caution">
    <text evidence="1">The sequence shown here is derived from an EMBL/GenBank/DDBJ whole genome shotgun (WGS) entry which is preliminary data.</text>
</comment>
<dbReference type="InterPro" id="IPR018747">
    <property type="entry name" value="DUF2299"/>
</dbReference>
<evidence type="ECO:0000313" key="1">
    <source>
        <dbReference type="EMBL" id="MFC4247222.1"/>
    </source>
</evidence>
<accession>A0ABD5NZ04</accession>
<organism evidence="1 2">
    <name type="scientific">Natribaculum luteum</name>
    <dbReference type="NCBI Taxonomy" id="1586232"/>
    <lineage>
        <taxon>Archaea</taxon>
        <taxon>Methanobacteriati</taxon>
        <taxon>Methanobacteriota</taxon>
        <taxon>Stenosarchaea group</taxon>
        <taxon>Halobacteria</taxon>
        <taxon>Halobacteriales</taxon>
        <taxon>Natrialbaceae</taxon>
        <taxon>Natribaculum</taxon>
    </lineage>
</organism>
<dbReference type="Gene3D" id="3.30.1460.10">
    <property type="match status" value="1"/>
</dbReference>
<protein>
    <submittedName>
        <fullName evidence="1">DUF2299 family protein</fullName>
    </submittedName>
</protein>
<evidence type="ECO:0000313" key="2">
    <source>
        <dbReference type="Proteomes" id="UP001595821"/>
    </source>
</evidence>